<dbReference type="InterPro" id="IPR024445">
    <property type="entry name" value="Tnp_ISXO2-like"/>
</dbReference>
<keyword evidence="3" id="KW-1185">Reference proteome</keyword>
<dbReference type="AlphaFoldDB" id="E9GWJ6"/>
<dbReference type="Pfam" id="PF12762">
    <property type="entry name" value="DDE_Tnp_IS1595"/>
    <property type="match status" value="1"/>
</dbReference>
<feature type="domain" description="ISXO2-like transposase" evidence="1">
    <location>
        <begin position="3"/>
        <end position="81"/>
    </location>
</feature>
<dbReference type="HOGENOM" id="CLU_044348_6_0_1"/>
<dbReference type="EMBL" id="GL732570">
    <property type="protein sequence ID" value="EFX76174.1"/>
    <property type="molecule type" value="Genomic_DNA"/>
</dbReference>
<dbReference type="KEGG" id="dpx:DAPPUDRAFT_55428"/>
<evidence type="ECO:0000259" key="1">
    <source>
        <dbReference type="Pfam" id="PF12762"/>
    </source>
</evidence>
<accession>E9GWJ6</accession>
<proteinExistence type="predicted"/>
<organism evidence="2 3">
    <name type="scientific">Daphnia pulex</name>
    <name type="common">Water flea</name>
    <dbReference type="NCBI Taxonomy" id="6669"/>
    <lineage>
        <taxon>Eukaryota</taxon>
        <taxon>Metazoa</taxon>
        <taxon>Ecdysozoa</taxon>
        <taxon>Arthropoda</taxon>
        <taxon>Crustacea</taxon>
        <taxon>Branchiopoda</taxon>
        <taxon>Diplostraca</taxon>
        <taxon>Cladocera</taxon>
        <taxon>Anomopoda</taxon>
        <taxon>Daphniidae</taxon>
        <taxon>Daphnia</taxon>
    </lineage>
</organism>
<reference evidence="2 3" key="1">
    <citation type="journal article" date="2011" name="Science">
        <title>The ecoresponsive genome of Daphnia pulex.</title>
        <authorList>
            <person name="Colbourne J.K."/>
            <person name="Pfrender M.E."/>
            <person name="Gilbert D."/>
            <person name="Thomas W.K."/>
            <person name="Tucker A."/>
            <person name="Oakley T.H."/>
            <person name="Tokishita S."/>
            <person name="Aerts A."/>
            <person name="Arnold G.J."/>
            <person name="Basu M.K."/>
            <person name="Bauer D.J."/>
            <person name="Caceres C.E."/>
            <person name="Carmel L."/>
            <person name="Casola C."/>
            <person name="Choi J.H."/>
            <person name="Detter J.C."/>
            <person name="Dong Q."/>
            <person name="Dusheyko S."/>
            <person name="Eads B.D."/>
            <person name="Frohlich T."/>
            <person name="Geiler-Samerotte K.A."/>
            <person name="Gerlach D."/>
            <person name="Hatcher P."/>
            <person name="Jogdeo S."/>
            <person name="Krijgsveld J."/>
            <person name="Kriventseva E.V."/>
            <person name="Kultz D."/>
            <person name="Laforsch C."/>
            <person name="Lindquist E."/>
            <person name="Lopez J."/>
            <person name="Manak J.R."/>
            <person name="Muller J."/>
            <person name="Pangilinan J."/>
            <person name="Patwardhan R.P."/>
            <person name="Pitluck S."/>
            <person name="Pritham E.J."/>
            <person name="Rechtsteiner A."/>
            <person name="Rho M."/>
            <person name="Rogozin I.B."/>
            <person name="Sakarya O."/>
            <person name="Salamov A."/>
            <person name="Schaack S."/>
            <person name="Shapiro H."/>
            <person name="Shiga Y."/>
            <person name="Skalitzky C."/>
            <person name="Smith Z."/>
            <person name="Souvorov A."/>
            <person name="Sung W."/>
            <person name="Tang Z."/>
            <person name="Tsuchiya D."/>
            <person name="Tu H."/>
            <person name="Vos H."/>
            <person name="Wang M."/>
            <person name="Wolf Y.I."/>
            <person name="Yamagata H."/>
            <person name="Yamada T."/>
            <person name="Ye Y."/>
            <person name="Shaw J.R."/>
            <person name="Andrews J."/>
            <person name="Crease T.J."/>
            <person name="Tang H."/>
            <person name="Lucas S.M."/>
            <person name="Robertson H.M."/>
            <person name="Bork P."/>
            <person name="Koonin E.V."/>
            <person name="Zdobnov E.M."/>
            <person name="Grigoriev I.V."/>
            <person name="Lynch M."/>
            <person name="Boore J.L."/>
        </authorList>
    </citation>
    <scope>NUCLEOTIDE SEQUENCE [LARGE SCALE GENOMIC DNA]</scope>
</reference>
<evidence type="ECO:0000313" key="2">
    <source>
        <dbReference type="EMBL" id="EFX76174.1"/>
    </source>
</evidence>
<dbReference type="eggNOG" id="ENOG502S2X3">
    <property type="taxonomic scope" value="Eukaryota"/>
</dbReference>
<dbReference type="InterPro" id="IPR053164">
    <property type="entry name" value="IS1016-like_transposase"/>
</dbReference>
<dbReference type="InParanoid" id="E9GWJ6"/>
<dbReference type="PANTHER" id="PTHR47163:SF2">
    <property type="entry name" value="SI:DKEY-17M8.2"/>
    <property type="match status" value="1"/>
</dbReference>
<evidence type="ECO:0000313" key="3">
    <source>
        <dbReference type="Proteomes" id="UP000000305"/>
    </source>
</evidence>
<dbReference type="PhylomeDB" id="E9GWJ6"/>
<dbReference type="OrthoDB" id="6379547at2759"/>
<dbReference type="PANTHER" id="PTHR47163">
    <property type="entry name" value="DDE_TNP_IS1595 DOMAIN-CONTAINING PROTEIN"/>
    <property type="match status" value="1"/>
</dbReference>
<sequence>WIMVFGGVERETGRCFLVVVPDRSEATLLALIKQWILPGTIIYSDCWKSYHNIKNYNDMTVNHDQFYNDPITGAHTNTVEGSYHY</sequence>
<dbReference type="Proteomes" id="UP000000305">
    <property type="component" value="Unassembled WGS sequence"/>
</dbReference>
<gene>
    <name evidence="2" type="ORF">DAPPUDRAFT_55428</name>
</gene>
<dbReference type="OMA" id="SIESPWQ"/>
<protein>
    <recommendedName>
        <fullName evidence="1">ISXO2-like transposase domain-containing protein</fullName>
    </recommendedName>
</protein>
<name>E9GWJ6_DAPPU</name>
<feature type="non-terminal residue" evidence="2">
    <location>
        <position position="85"/>
    </location>
</feature>